<feature type="domain" description="Flagellar hook protein FlgE/F/G-like D1" evidence="3">
    <location>
        <begin position="96"/>
        <end position="139"/>
    </location>
</feature>
<reference evidence="4 5" key="1">
    <citation type="journal article" date="2016" name="Nat. Commun.">
        <title>Thousands of microbial genomes shed light on interconnected biogeochemical processes in an aquifer system.</title>
        <authorList>
            <person name="Anantharaman K."/>
            <person name="Brown C.T."/>
            <person name="Hug L.A."/>
            <person name="Sharon I."/>
            <person name="Castelle C.J."/>
            <person name="Probst A.J."/>
            <person name="Thomas B.C."/>
            <person name="Singh A."/>
            <person name="Wilkins M.J."/>
            <person name="Karaoz U."/>
            <person name="Brodie E.L."/>
            <person name="Williams K.H."/>
            <person name="Hubbard S.S."/>
            <person name="Banfield J.F."/>
        </authorList>
    </citation>
    <scope>NUCLEOTIDE SEQUENCE [LARGE SCALE GENOMIC DNA]</scope>
</reference>
<dbReference type="InterPro" id="IPR020013">
    <property type="entry name" value="Flagellar_FlgE/F/G"/>
</dbReference>
<dbReference type="AlphaFoldDB" id="A0A1F4U7R8"/>
<dbReference type="NCBIfam" id="TIGR03506">
    <property type="entry name" value="FlgEFG_subfam"/>
    <property type="match status" value="1"/>
</dbReference>
<dbReference type="InterPro" id="IPR037925">
    <property type="entry name" value="FlgE/F/G-like"/>
</dbReference>
<evidence type="ECO:0000313" key="5">
    <source>
        <dbReference type="Proteomes" id="UP000179242"/>
    </source>
</evidence>
<proteinExistence type="inferred from homology"/>
<gene>
    <name evidence="4" type="ORF">A2438_01390</name>
</gene>
<keyword evidence="2" id="KW-0975">Bacterial flagellum</keyword>
<sequence length="267" mass="27192">MFDIMNQAKNAIESYNSALSIHSANIANMSVNGYKALNVSFESILAQVMNGGSAASIAANRGGTNPLQYGSGTGIAEVSIDFSQGTAVSASSIDLAISGIGLFIVSADGGSSYRYTRSGDFTVDSTGHLLTAAGHQVYGLNASGTLVPINGLSGTSSQYSWDTSGNLLYNGSSTGFRIGLTYFNNPGGLGQADGTTFVETLASGSAASASAPGGTAGTLLTAQLEQSNVFYLGETIDSLEIQRALSANLSVAKMASDIIDNFISKLG</sequence>
<evidence type="ECO:0000313" key="4">
    <source>
        <dbReference type="EMBL" id="OGC40927.1"/>
    </source>
</evidence>
<dbReference type="GO" id="GO:0071978">
    <property type="term" value="P:bacterial-type flagellum-dependent swarming motility"/>
    <property type="evidence" value="ECO:0007669"/>
    <property type="project" value="TreeGrafter"/>
</dbReference>
<protein>
    <recommendedName>
        <fullName evidence="3">Flagellar hook protein FlgE/F/G-like D1 domain-containing protein</fullName>
    </recommendedName>
</protein>
<dbReference type="EMBL" id="MEUJ01000002">
    <property type="protein sequence ID" value="OGC40927.1"/>
    <property type="molecule type" value="Genomic_DNA"/>
</dbReference>
<comment type="similarity">
    <text evidence="1 2">Belongs to the flagella basal body rod proteins family.</text>
</comment>
<name>A0A1F4U7R8_UNCSA</name>
<comment type="subcellular location">
    <subcellularLocation>
        <location evidence="2">Bacterial flagellum basal body</location>
    </subcellularLocation>
</comment>
<dbReference type="InterPro" id="IPR053967">
    <property type="entry name" value="LlgE_F_G-like_D1"/>
</dbReference>
<dbReference type="PANTHER" id="PTHR30435">
    <property type="entry name" value="FLAGELLAR PROTEIN"/>
    <property type="match status" value="1"/>
</dbReference>
<dbReference type="SUPFAM" id="SSF117143">
    <property type="entry name" value="Flagellar hook protein flgE"/>
    <property type="match status" value="1"/>
</dbReference>
<evidence type="ECO:0000256" key="2">
    <source>
        <dbReference type="RuleBase" id="RU362116"/>
    </source>
</evidence>
<evidence type="ECO:0000259" key="3">
    <source>
        <dbReference type="Pfam" id="PF22692"/>
    </source>
</evidence>
<comment type="caution">
    <text evidence="4">The sequence shown here is derived from an EMBL/GenBank/DDBJ whole genome shotgun (WGS) entry which is preliminary data.</text>
</comment>
<organism evidence="4 5">
    <name type="scientific">candidate division WOR-1 bacterium RIFOXYC2_FULL_46_14</name>
    <dbReference type="NCBI Taxonomy" id="1802587"/>
    <lineage>
        <taxon>Bacteria</taxon>
        <taxon>Bacillati</taxon>
        <taxon>Saganbacteria</taxon>
    </lineage>
</organism>
<accession>A0A1F4U7R8</accession>
<dbReference type="Proteomes" id="UP000179242">
    <property type="component" value="Unassembled WGS sequence"/>
</dbReference>
<dbReference type="Pfam" id="PF22692">
    <property type="entry name" value="LlgE_F_G_D1"/>
    <property type="match status" value="1"/>
</dbReference>
<dbReference type="PANTHER" id="PTHR30435:SF19">
    <property type="entry name" value="FLAGELLAR BASAL-BODY ROD PROTEIN FLGG"/>
    <property type="match status" value="1"/>
</dbReference>
<dbReference type="GO" id="GO:0009425">
    <property type="term" value="C:bacterial-type flagellum basal body"/>
    <property type="evidence" value="ECO:0007669"/>
    <property type="project" value="UniProtKB-SubCell"/>
</dbReference>
<evidence type="ECO:0000256" key="1">
    <source>
        <dbReference type="ARBA" id="ARBA00009677"/>
    </source>
</evidence>